<dbReference type="Gene3D" id="3.40.50.720">
    <property type="entry name" value="NAD(P)-binding Rossmann-like Domain"/>
    <property type="match status" value="1"/>
</dbReference>
<dbReference type="Pfam" id="PF01370">
    <property type="entry name" value="Epimerase"/>
    <property type="match status" value="1"/>
</dbReference>
<comment type="caution">
    <text evidence="2">The sequence shown here is derived from an EMBL/GenBank/DDBJ whole genome shotgun (WGS) entry which is preliminary data.</text>
</comment>
<accession>A0A9D1R6H9</accession>
<dbReference type="EMBL" id="DXGH01000057">
    <property type="protein sequence ID" value="HIW81932.1"/>
    <property type="molecule type" value="Genomic_DNA"/>
</dbReference>
<feature type="domain" description="NAD-dependent epimerase/dehydratase" evidence="1">
    <location>
        <begin position="85"/>
        <end position="216"/>
    </location>
</feature>
<evidence type="ECO:0000259" key="1">
    <source>
        <dbReference type="Pfam" id="PF01370"/>
    </source>
</evidence>
<organism evidence="2 3">
    <name type="scientific">Candidatus Acetatifactor stercoripullorum</name>
    <dbReference type="NCBI Taxonomy" id="2838414"/>
    <lineage>
        <taxon>Bacteria</taxon>
        <taxon>Bacillati</taxon>
        <taxon>Bacillota</taxon>
        <taxon>Clostridia</taxon>
        <taxon>Lachnospirales</taxon>
        <taxon>Lachnospiraceae</taxon>
        <taxon>Acetatifactor</taxon>
    </lineage>
</organism>
<dbReference type="Proteomes" id="UP000824265">
    <property type="component" value="Unassembled WGS sequence"/>
</dbReference>
<evidence type="ECO:0000313" key="2">
    <source>
        <dbReference type="EMBL" id="HIW81932.1"/>
    </source>
</evidence>
<dbReference type="PANTHER" id="PTHR43245">
    <property type="entry name" value="BIFUNCTIONAL POLYMYXIN RESISTANCE PROTEIN ARNA"/>
    <property type="match status" value="1"/>
</dbReference>
<dbReference type="InterPro" id="IPR050177">
    <property type="entry name" value="Lipid_A_modif_metabolic_enz"/>
</dbReference>
<gene>
    <name evidence="2" type="ORF">H9742_10540</name>
</gene>
<dbReference type="InterPro" id="IPR036291">
    <property type="entry name" value="NAD(P)-bd_dom_sf"/>
</dbReference>
<proteinExistence type="predicted"/>
<dbReference type="SUPFAM" id="SSF51735">
    <property type="entry name" value="NAD(P)-binding Rossmann-fold domains"/>
    <property type="match status" value="1"/>
</dbReference>
<reference evidence="2" key="2">
    <citation type="submission" date="2021-04" db="EMBL/GenBank/DDBJ databases">
        <authorList>
            <person name="Gilroy R."/>
        </authorList>
    </citation>
    <scope>NUCLEOTIDE SEQUENCE</scope>
    <source>
        <strain evidence="2">CHK195-6426</strain>
    </source>
</reference>
<reference evidence="2" key="1">
    <citation type="journal article" date="2021" name="PeerJ">
        <title>Extensive microbial diversity within the chicken gut microbiome revealed by metagenomics and culture.</title>
        <authorList>
            <person name="Gilroy R."/>
            <person name="Ravi A."/>
            <person name="Getino M."/>
            <person name="Pursley I."/>
            <person name="Horton D.L."/>
            <person name="Alikhan N.F."/>
            <person name="Baker D."/>
            <person name="Gharbi K."/>
            <person name="Hall N."/>
            <person name="Watson M."/>
            <person name="Adriaenssens E.M."/>
            <person name="Foster-Nyarko E."/>
            <person name="Jarju S."/>
            <person name="Secka A."/>
            <person name="Antonio M."/>
            <person name="Oren A."/>
            <person name="Chaudhuri R.R."/>
            <person name="La Ragione R."/>
            <person name="Hildebrand F."/>
            <person name="Pallen M.J."/>
        </authorList>
    </citation>
    <scope>NUCLEOTIDE SEQUENCE</scope>
    <source>
        <strain evidence="2">CHK195-6426</strain>
    </source>
</reference>
<evidence type="ECO:0000313" key="3">
    <source>
        <dbReference type="Proteomes" id="UP000824265"/>
    </source>
</evidence>
<protein>
    <submittedName>
        <fullName evidence="2">NAD-dependent epimerase/dehydratase family protein</fullName>
    </submittedName>
</protein>
<dbReference type="AlphaFoldDB" id="A0A9D1R6H9"/>
<name>A0A9D1R6H9_9FIRM</name>
<sequence length="302" mass="34496">MKILVIGGSYFYGRVFVMEYAKEHEITVVNRGTYSMKDFGAAQVTGDRRQKALWQGLCGDYDVIVDFCAYEKGDVETVLYHLQGRVTQYILISTVDVYQRGGDGPKREDAPFEKRHFPGEAGRYIAGKTALEEEVRRVCAERGVKCTVLRPAILYGPYNYAPREAWFIRLAVEKRMLPCITDAAGRFQFVYVKDAAQAVSRCMLNERSYGQAYNLCQDEIVDYPRFFDALRKAAGEGLAEIPLTVSQAQEKGILLPFPVTEEETQLYSNEKSKEELGMKYLDFQEGMNRTYRAFRGVYGQRK</sequence>
<dbReference type="InterPro" id="IPR001509">
    <property type="entry name" value="Epimerase_deHydtase"/>
</dbReference>
<dbReference type="PANTHER" id="PTHR43245:SF51">
    <property type="entry name" value="SHORT CHAIN DEHYDROGENASE_REDUCTASE FAMILY 42E, MEMBER 2"/>
    <property type="match status" value="1"/>
</dbReference>